<reference evidence="5 6" key="1">
    <citation type="submission" date="2017-05" db="EMBL/GenBank/DDBJ databases">
        <title>Genomic insights into alkan degradation activity of Oleiphilus messinensis.</title>
        <authorList>
            <person name="Kozyavkin S.A."/>
            <person name="Slesarev A.I."/>
            <person name="Golyshin P.N."/>
            <person name="Korzhenkov A."/>
            <person name="Golyshina O.N."/>
            <person name="Toshchakov S.V."/>
        </authorList>
    </citation>
    <scope>NUCLEOTIDE SEQUENCE [LARGE SCALE GENOMIC DNA]</scope>
    <source>
        <strain evidence="5 6">ME102</strain>
    </source>
</reference>
<dbReference type="EMBL" id="CP021425">
    <property type="protein sequence ID" value="ARU55449.1"/>
    <property type="molecule type" value="Genomic_DNA"/>
</dbReference>
<dbReference type="Gene3D" id="3.40.50.300">
    <property type="entry name" value="P-loop containing nucleotide triphosphate hydrolases"/>
    <property type="match status" value="1"/>
</dbReference>
<dbReference type="Pfam" id="PF00158">
    <property type="entry name" value="Sigma54_activat"/>
    <property type="match status" value="1"/>
</dbReference>
<name>A0A1Y0I5G1_9GAMM</name>
<dbReference type="KEGG" id="ome:OLMES_1372"/>
<evidence type="ECO:0000259" key="4">
    <source>
        <dbReference type="PROSITE" id="PS50045"/>
    </source>
</evidence>
<keyword evidence="6" id="KW-1185">Reference proteome</keyword>
<keyword evidence="1" id="KW-0547">Nucleotide-binding</keyword>
<dbReference type="NCBIfam" id="NF038308">
    <property type="entry name" value="RNA_repair_RtcR"/>
    <property type="match status" value="1"/>
</dbReference>
<evidence type="ECO:0000256" key="2">
    <source>
        <dbReference type="ARBA" id="ARBA00022840"/>
    </source>
</evidence>
<proteinExistence type="predicted"/>
<organism evidence="5 6">
    <name type="scientific">Oleiphilus messinensis</name>
    <dbReference type="NCBI Taxonomy" id="141451"/>
    <lineage>
        <taxon>Bacteria</taxon>
        <taxon>Pseudomonadati</taxon>
        <taxon>Pseudomonadota</taxon>
        <taxon>Gammaproteobacteria</taxon>
        <taxon>Oceanospirillales</taxon>
        <taxon>Oleiphilaceae</taxon>
        <taxon>Oleiphilus</taxon>
    </lineage>
</organism>
<dbReference type="PANTHER" id="PTHR32071:SF14">
    <property type="entry name" value="TRANSCRIPTIONAL REGULATORY PROTEIN RTCR"/>
    <property type="match status" value="1"/>
</dbReference>
<dbReference type="Pfam" id="PF06956">
    <property type="entry name" value="RtcR"/>
    <property type="match status" value="1"/>
</dbReference>
<dbReference type="OrthoDB" id="6198504at2"/>
<sequence>MNAQDSGNNVVFGFLGTQLDAVSKRRGKFDKRWERWRPTLSILQHPKTFPVSRLVLLYNANERDLLDTIVEDCRILSSTVELELKELNFDSPWDINTVFPILYKFIAAYPFNVEEESYFFHLTTGSHIQQASVFLSVGARYFPGKLLQSAPDRSANSSPSPNSSPNPKNSAGSNNKANSRLEVIDLDNAPRAIADIFRKAKRNNTDYLKHGIQTRNNAFNKLITQIEQVAIRSKAPMLIMGQTGAGKSWLASRIYELKRRRLDLKGSFVEINCATLRGDNAMSTLFGHKKGAFTGAVDKRDGLLRRADRGLLFLDEIGELGLDEQAMLLRAIEEKRFFPLGADKEEESDFQLIAGTNRDLRIEVKEGRFREDLFARINLWTYRLPGLAERREDIEPNIDYELKHFEAGQGIRVRFSRSAKARYLQFALSEDASWTGNFRDLNASITRMATLAESGEIDDNLVNGEIQTLRYLWGDDLLQPESEKSAFSRAPKALTSAQLSSAQFSPAVAILTNYLPQSQIELLDLMEQIELSTTIMACLESHSAAEAGRKLYNKSRLKRKKTNDGARVITMLEKHGLSFDQLHDSEHQDAQTF</sequence>
<evidence type="ECO:0000256" key="1">
    <source>
        <dbReference type="ARBA" id="ARBA00022741"/>
    </source>
</evidence>
<dbReference type="InterPro" id="IPR025662">
    <property type="entry name" value="Sigma_54_int_dom_ATP-bd_1"/>
</dbReference>
<evidence type="ECO:0000313" key="5">
    <source>
        <dbReference type="EMBL" id="ARU55449.1"/>
    </source>
</evidence>
<dbReference type="RefSeq" id="WP_087460562.1">
    <property type="nucleotide sequence ID" value="NZ_CP021425.1"/>
</dbReference>
<dbReference type="InterPro" id="IPR002078">
    <property type="entry name" value="Sigma_54_int"/>
</dbReference>
<dbReference type="Gene3D" id="1.10.8.60">
    <property type="match status" value="1"/>
</dbReference>
<dbReference type="CDD" id="cd00009">
    <property type="entry name" value="AAA"/>
    <property type="match status" value="1"/>
</dbReference>
<dbReference type="GO" id="GO:0003700">
    <property type="term" value="F:DNA-binding transcription factor activity"/>
    <property type="evidence" value="ECO:0007669"/>
    <property type="project" value="InterPro"/>
</dbReference>
<dbReference type="PROSITE" id="PS00675">
    <property type="entry name" value="SIGMA54_INTERACT_1"/>
    <property type="match status" value="1"/>
</dbReference>
<protein>
    <submittedName>
        <fullName evidence="5">Sigma54-dependent transcription regulator RtcR</fullName>
    </submittedName>
</protein>
<feature type="region of interest" description="Disordered" evidence="3">
    <location>
        <begin position="150"/>
        <end position="175"/>
    </location>
</feature>
<accession>A0A1Y0I5G1</accession>
<dbReference type="GO" id="GO:0005524">
    <property type="term" value="F:ATP binding"/>
    <property type="evidence" value="ECO:0007669"/>
    <property type="project" value="UniProtKB-KW"/>
</dbReference>
<dbReference type="Proteomes" id="UP000196027">
    <property type="component" value="Chromosome"/>
</dbReference>
<dbReference type="PANTHER" id="PTHR32071">
    <property type="entry name" value="TRANSCRIPTIONAL REGULATORY PROTEIN"/>
    <property type="match status" value="1"/>
</dbReference>
<dbReference type="SMART" id="SM00382">
    <property type="entry name" value="AAA"/>
    <property type="match status" value="1"/>
</dbReference>
<dbReference type="InterPro" id="IPR017183">
    <property type="entry name" value="Sigma54_dep_tscrpt_act_RtcR"/>
</dbReference>
<feature type="domain" description="Sigma-54 factor interaction" evidence="4">
    <location>
        <begin position="212"/>
        <end position="450"/>
    </location>
</feature>
<dbReference type="SUPFAM" id="SSF52540">
    <property type="entry name" value="P-loop containing nucleoside triphosphate hydrolases"/>
    <property type="match status" value="1"/>
</dbReference>
<dbReference type="AlphaFoldDB" id="A0A1Y0I5G1"/>
<dbReference type="InterPro" id="IPR003593">
    <property type="entry name" value="AAA+_ATPase"/>
</dbReference>
<keyword evidence="2" id="KW-0067">ATP-binding</keyword>
<dbReference type="InterPro" id="IPR027417">
    <property type="entry name" value="P-loop_NTPase"/>
</dbReference>
<dbReference type="PROSITE" id="PS50045">
    <property type="entry name" value="SIGMA54_INTERACT_4"/>
    <property type="match status" value="1"/>
</dbReference>
<gene>
    <name evidence="5" type="ORF">OLMES_1372</name>
</gene>
<dbReference type="InterPro" id="IPR009715">
    <property type="entry name" value="RtcR"/>
</dbReference>
<evidence type="ECO:0000313" key="6">
    <source>
        <dbReference type="Proteomes" id="UP000196027"/>
    </source>
</evidence>
<evidence type="ECO:0000256" key="3">
    <source>
        <dbReference type="SAM" id="MobiDB-lite"/>
    </source>
</evidence>